<sequence>MDLVKFVEEQAVTKNDVPAFKAGDTVSVHYKIREGNKERIQVYQGVVIQRNSIGTNQTFTVRKISNGVGVERIFPINSPNIEKIEVNSYGKVRRSKLYYLRGLTGKAARIKSKRI</sequence>
<dbReference type="PIRSF" id="PIRSF002191">
    <property type="entry name" value="Ribosomal_L19"/>
    <property type="match status" value="1"/>
</dbReference>
<dbReference type="InterPro" id="IPR008991">
    <property type="entry name" value="Translation_prot_SH3-like_sf"/>
</dbReference>
<dbReference type="NCBIfam" id="TIGR01024">
    <property type="entry name" value="rplS_bact"/>
    <property type="match status" value="1"/>
</dbReference>
<dbReference type="InterPro" id="IPR038657">
    <property type="entry name" value="Ribosomal_bL19_sf"/>
</dbReference>
<organism evidence="7 8">
    <name type="scientific">Parapedobacter composti</name>
    <dbReference type="NCBI Taxonomy" id="623281"/>
    <lineage>
        <taxon>Bacteria</taxon>
        <taxon>Pseudomonadati</taxon>
        <taxon>Bacteroidota</taxon>
        <taxon>Sphingobacteriia</taxon>
        <taxon>Sphingobacteriales</taxon>
        <taxon>Sphingobacteriaceae</taxon>
        <taxon>Parapedobacter</taxon>
    </lineage>
</organism>
<dbReference type="PANTHER" id="PTHR15680:SF9">
    <property type="entry name" value="LARGE RIBOSOMAL SUBUNIT PROTEIN BL19M"/>
    <property type="match status" value="1"/>
</dbReference>
<evidence type="ECO:0000313" key="8">
    <source>
        <dbReference type="Proteomes" id="UP000199577"/>
    </source>
</evidence>
<reference evidence="7 8" key="1">
    <citation type="submission" date="2016-10" db="EMBL/GenBank/DDBJ databases">
        <authorList>
            <person name="de Groot N.N."/>
        </authorList>
    </citation>
    <scope>NUCLEOTIDE SEQUENCE [LARGE SCALE GENOMIC DNA]</scope>
    <source>
        <strain evidence="7 8">DSM 22900</strain>
    </source>
</reference>
<evidence type="ECO:0000256" key="3">
    <source>
        <dbReference type="ARBA" id="ARBA00023274"/>
    </source>
</evidence>
<protein>
    <recommendedName>
        <fullName evidence="4 5">Large ribosomal subunit protein bL19</fullName>
    </recommendedName>
</protein>
<dbReference type="AlphaFoldDB" id="A0A1I1EH13"/>
<name>A0A1I1EH13_9SPHI</name>
<dbReference type="InterPro" id="IPR001857">
    <property type="entry name" value="Ribosomal_bL19"/>
</dbReference>
<comment type="function">
    <text evidence="5 6">This protein is located at the 30S-50S ribosomal subunit interface and may play a role in the structure and function of the aminoacyl-tRNA binding site.</text>
</comment>
<dbReference type="PRINTS" id="PR00061">
    <property type="entry name" value="RIBOSOMALL19"/>
</dbReference>
<dbReference type="SUPFAM" id="SSF50104">
    <property type="entry name" value="Translation proteins SH3-like domain"/>
    <property type="match status" value="1"/>
</dbReference>
<evidence type="ECO:0000313" key="7">
    <source>
        <dbReference type="EMBL" id="SFB85902.1"/>
    </source>
</evidence>
<comment type="similarity">
    <text evidence="1 5 6">Belongs to the bacterial ribosomal protein bL19 family.</text>
</comment>
<keyword evidence="3 5" id="KW-0687">Ribonucleoprotein</keyword>
<dbReference type="EMBL" id="FOLL01000001">
    <property type="protein sequence ID" value="SFB85902.1"/>
    <property type="molecule type" value="Genomic_DNA"/>
</dbReference>
<evidence type="ECO:0000256" key="4">
    <source>
        <dbReference type="ARBA" id="ARBA00035171"/>
    </source>
</evidence>
<dbReference type="Pfam" id="PF01245">
    <property type="entry name" value="Ribosomal_L19"/>
    <property type="match status" value="1"/>
</dbReference>
<keyword evidence="8" id="KW-1185">Reference proteome</keyword>
<dbReference type="GO" id="GO:0006412">
    <property type="term" value="P:translation"/>
    <property type="evidence" value="ECO:0007669"/>
    <property type="project" value="UniProtKB-UniRule"/>
</dbReference>
<evidence type="ECO:0000256" key="5">
    <source>
        <dbReference type="HAMAP-Rule" id="MF_00402"/>
    </source>
</evidence>
<evidence type="ECO:0000256" key="6">
    <source>
        <dbReference type="RuleBase" id="RU000559"/>
    </source>
</evidence>
<dbReference type="OrthoDB" id="9803541at2"/>
<accession>A0A1I1EH13</accession>
<dbReference type="Gene3D" id="2.30.30.790">
    <property type="match status" value="1"/>
</dbReference>
<gene>
    <name evidence="5" type="primary">rplS</name>
    <name evidence="7" type="ORF">SAMN05421747_101553</name>
</gene>
<evidence type="ECO:0000256" key="1">
    <source>
        <dbReference type="ARBA" id="ARBA00005781"/>
    </source>
</evidence>
<dbReference type="PANTHER" id="PTHR15680">
    <property type="entry name" value="RIBOSOMAL PROTEIN L19"/>
    <property type="match status" value="1"/>
</dbReference>
<dbReference type="InterPro" id="IPR018257">
    <property type="entry name" value="Ribosomal_bL19_CS"/>
</dbReference>
<dbReference type="GO" id="GO:0003735">
    <property type="term" value="F:structural constituent of ribosome"/>
    <property type="evidence" value="ECO:0007669"/>
    <property type="project" value="InterPro"/>
</dbReference>
<dbReference type="FunFam" id="2.30.30.790:FF:000001">
    <property type="entry name" value="50S ribosomal protein L19"/>
    <property type="match status" value="1"/>
</dbReference>
<dbReference type="STRING" id="623281.SAMN05421747_101553"/>
<keyword evidence="2 5" id="KW-0689">Ribosomal protein</keyword>
<dbReference type="GO" id="GO:0022625">
    <property type="term" value="C:cytosolic large ribosomal subunit"/>
    <property type="evidence" value="ECO:0007669"/>
    <property type="project" value="TreeGrafter"/>
</dbReference>
<dbReference type="Proteomes" id="UP000199577">
    <property type="component" value="Unassembled WGS sequence"/>
</dbReference>
<evidence type="ECO:0000256" key="2">
    <source>
        <dbReference type="ARBA" id="ARBA00022980"/>
    </source>
</evidence>
<dbReference type="RefSeq" id="WP_090970773.1">
    <property type="nucleotide sequence ID" value="NZ_FOLL01000001.1"/>
</dbReference>
<proteinExistence type="inferred from homology"/>
<dbReference type="HAMAP" id="MF_00402">
    <property type="entry name" value="Ribosomal_bL19"/>
    <property type="match status" value="1"/>
</dbReference>
<dbReference type="PROSITE" id="PS01015">
    <property type="entry name" value="RIBOSOMAL_L19"/>
    <property type="match status" value="1"/>
</dbReference>